<dbReference type="Proteomes" id="UP000001194">
    <property type="component" value="Unassembled WGS sequence"/>
</dbReference>
<protein>
    <submittedName>
        <fullName evidence="1">Predicted protein</fullName>
    </submittedName>
</protein>
<proteinExistence type="predicted"/>
<dbReference type="KEGG" id="lbc:LACBIDRAFT_302598"/>
<dbReference type="Gene3D" id="3.40.50.300">
    <property type="entry name" value="P-loop containing nucleotide triphosphate hydrolases"/>
    <property type="match status" value="1"/>
</dbReference>
<dbReference type="EMBL" id="DS547111">
    <property type="protein sequence ID" value="EDR05917.1"/>
    <property type="molecule type" value="Genomic_DNA"/>
</dbReference>
<dbReference type="RefSeq" id="XP_001883593.1">
    <property type="nucleotide sequence ID" value="XM_001883558.1"/>
</dbReference>
<name>B0DHZ0_LACBS</name>
<gene>
    <name evidence="1" type="ORF">LACBIDRAFT_302598</name>
</gene>
<dbReference type="GeneID" id="6079227"/>
<dbReference type="OrthoDB" id="8954335at2759"/>
<dbReference type="InParanoid" id="B0DHZ0"/>
<keyword evidence="2" id="KW-1185">Reference proteome</keyword>
<sequence>MGPTGVGKSSVGSHGWIRLLVTYTCLQVHQLLPGPGKGTSGSRYSCTATLQPFVNDLPPDESGKPRRLVLVDTPGFDDTNEADSEILRQIAVWLASSYGPGKTCGGLVYLHVITEGRMRGTTFKNLRVFQGLCGEKKIRAVVFGTTKSGKLTPEAFARREKHLSDTYWKNFTEKGAIVFKLLPSHDSALVSPRQTSIYVKSYLVSRYMKFGAPVTSDSS</sequence>
<dbReference type="CDD" id="cd00882">
    <property type="entry name" value="Ras_like_GTPase"/>
    <property type="match status" value="1"/>
</dbReference>
<organism evidence="2">
    <name type="scientific">Laccaria bicolor (strain S238N-H82 / ATCC MYA-4686)</name>
    <name type="common">Bicoloured deceiver</name>
    <name type="synonym">Laccaria laccata var. bicolor</name>
    <dbReference type="NCBI Taxonomy" id="486041"/>
    <lineage>
        <taxon>Eukaryota</taxon>
        <taxon>Fungi</taxon>
        <taxon>Dikarya</taxon>
        <taxon>Basidiomycota</taxon>
        <taxon>Agaricomycotina</taxon>
        <taxon>Agaricomycetes</taxon>
        <taxon>Agaricomycetidae</taxon>
        <taxon>Agaricales</taxon>
        <taxon>Agaricineae</taxon>
        <taxon>Hydnangiaceae</taxon>
        <taxon>Laccaria</taxon>
    </lineage>
</organism>
<dbReference type="AlphaFoldDB" id="B0DHZ0"/>
<evidence type="ECO:0000313" key="1">
    <source>
        <dbReference type="EMBL" id="EDR05917.1"/>
    </source>
</evidence>
<dbReference type="SUPFAM" id="SSF52540">
    <property type="entry name" value="P-loop containing nucleoside triphosphate hydrolases"/>
    <property type="match status" value="1"/>
</dbReference>
<dbReference type="InterPro" id="IPR027417">
    <property type="entry name" value="P-loop_NTPase"/>
</dbReference>
<reference evidence="1 2" key="1">
    <citation type="journal article" date="2008" name="Nature">
        <title>The genome of Laccaria bicolor provides insights into mycorrhizal symbiosis.</title>
        <authorList>
            <person name="Martin F."/>
            <person name="Aerts A."/>
            <person name="Ahren D."/>
            <person name="Brun A."/>
            <person name="Danchin E.G.J."/>
            <person name="Duchaussoy F."/>
            <person name="Gibon J."/>
            <person name="Kohler A."/>
            <person name="Lindquist E."/>
            <person name="Pereda V."/>
            <person name="Salamov A."/>
            <person name="Shapiro H.J."/>
            <person name="Wuyts J."/>
            <person name="Blaudez D."/>
            <person name="Buee M."/>
            <person name="Brokstein P."/>
            <person name="Canbaeck B."/>
            <person name="Cohen D."/>
            <person name="Courty P.E."/>
            <person name="Coutinho P.M."/>
            <person name="Delaruelle C."/>
            <person name="Detter J.C."/>
            <person name="Deveau A."/>
            <person name="DiFazio S."/>
            <person name="Duplessis S."/>
            <person name="Fraissinet-Tachet L."/>
            <person name="Lucic E."/>
            <person name="Frey-Klett P."/>
            <person name="Fourrey C."/>
            <person name="Feussner I."/>
            <person name="Gay G."/>
            <person name="Grimwood J."/>
            <person name="Hoegger P.J."/>
            <person name="Jain P."/>
            <person name="Kilaru S."/>
            <person name="Labbe J."/>
            <person name="Lin Y.C."/>
            <person name="Legue V."/>
            <person name="Le Tacon F."/>
            <person name="Marmeisse R."/>
            <person name="Melayah D."/>
            <person name="Montanini B."/>
            <person name="Muratet M."/>
            <person name="Nehls U."/>
            <person name="Niculita-Hirzel H."/>
            <person name="Oudot-Le Secq M.P."/>
            <person name="Peter M."/>
            <person name="Quesneville H."/>
            <person name="Rajashekar B."/>
            <person name="Reich M."/>
            <person name="Rouhier N."/>
            <person name="Schmutz J."/>
            <person name="Yin T."/>
            <person name="Chalot M."/>
            <person name="Henrissat B."/>
            <person name="Kuees U."/>
            <person name="Lucas S."/>
            <person name="Van de Peer Y."/>
            <person name="Podila G.K."/>
            <person name="Polle A."/>
            <person name="Pukkila P.J."/>
            <person name="Richardson P.M."/>
            <person name="Rouze P."/>
            <person name="Sanders I.R."/>
            <person name="Stajich J.E."/>
            <person name="Tunlid A."/>
            <person name="Tuskan G."/>
            <person name="Grigoriev I.V."/>
        </authorList>
    </citation>
    <scope>NUCLEOTIDE SEQUENCE [LARGE SCALE GENOMIC DNA]</scope>
    <source>
        <strain evidence="2">S238N-H82 / ATCC MYA-4686</strain>
    </source>
</reference>
<dbReference type="STRING" id="486041.B0DHZ0"/>
<dbReference type="HOGENOM" id="CLU_018003_0_1_1"/>
<accession>B0DHZ0</accession>
<evidence type="ECO:0000313" key="2">
    <source>
        <dbReference type="Proteomes" id="UP000001194"/>
    </source>
</evidence>